<dbReference type="Gene3D" id="1.10.287.110">
    <property type="entry name" value="DnaJ domain"/>
    <property type="match status" value="1"/>
</dbReference>
<dbReference type="PRINTS" id="PR00625">
    <property type="entry name" value="JDOMAIN"/>
</dbReference>
<dbReference type="GO" id="GO:0042026">
    <property type="term" value="P:protein refolding"/>
    <property type="evidence" value="ECO:0007669"/>
    <property type="project" value="TreeGrafter"/>
</dbReference>
<protein>
    <submittedName>
        <fullName evidence="5">Unannotated protein</fullName>
    </submittedName>
</protein>
<keyword evidence="2" id="KW-0812">Transmembrane</keyword>
<dbReference type="EMBL" id="CAEZYK010000062">
    <property type="protein sequence ID" value="CAB4727566.1"/>
    <property type="molecule type" value="Genomic_DNA"/>
</dbReference>
<feature type="domain" description="J" evidence="3">
    <location>
        <begin position="11"/>
        <end position="76"/>
    </location>
</feature>
<dbReference type="PANTHER" id="PTHR43096">
    <property type="entry name" value="DNAJ HOMOLOG 1, MITOCHONDRIAL-RELATED"/>
    <property type="match status" value="1"/>
</dbReference>
<dbReference type="EMBL" id="CAFBMM010000116">
    <property type="protein sequence ID" value="CAB4917957.1"/>
    <property type="molecule type" value="Genomic_DNA"/>
</dbReference>
<keyword evidence="2" id="KW-0472">Membrane</keyword>
<evidence type="ECO:0000259" key="3">
    <source>
        <dbReference type="PROSITE" id="PS50076"/>
    </source>
</evidence>
<accession>A0A6J7HAB7</accession>
<name>A0A6J7HAB7_9ZZZZ</name>
<feature type="transmembrane region" description="Helical" evidence="2">
    <location>
        <begin position="116"/>
        <end position="138"/>
    </location>
</feature>
<gene>
    <name evidence="4" type="ORF">UFOPK2683_01074</name>
    <name evidence="5" type="ORF">UFOPK3605_01510</name>
    <name evidence="6" type="ORF">UFOPK4121_01270</name>
</gene>
<evidence type="ECO:0000256" key="2">
    <source>
        <dbReference type="SAM" id="Phobius"/>
    </source>
</evidence>
<keyword evidence="2" id="KW-1133">Transmembrane helix</keyword>
<dbReference type="PANTHER" id="PTHR43096:SF58">
    <property type="entry name" value="CHAPERONE DNAJ-DOMAIN SUPERFAMILY PROTEIN"/>
    <property type="match status" value="1"/>
</dbReference>
<dbReference type="SUPFAM" id="SSF46565">
    <property type="entry name" value="Chaperone J-domain"/>
    <property type="match status" value="1"/>
</dbReference>
<evidence type="ECO:0000313" key="6">
    <source>
        <dbReference type="EMBL" id="CAB5029973.1"/>
    </source>
</evidence>
<dbReference type="PROSITE" id="PS50076">
    <property type="entry name" value="DNAJ_2"/>
    <property type="match status" value="1"/>
</dbReference>
<dbReference type="InterPro" id="IPR036869">
    <property type="entry name" value="J_dom_sf"/>
</dbReference>
<feature type="transmembrane region" description="Helical" evidence="2">
    <location>
        <begin position="150"/>
        <end position="171"/>
    </location>
</feature>
<evidence type="ECO:0000313" key="5">
    <source>
        <dbReference type="EMBL" id="CAB4917957.1"/>
    </source>
</evidence>
<dbReference type="GO" id="GO:0051082">
    <property type="term" value="F:unfolded protein binding"/>
    <property type="evidence" value="ECO:0007669"/>
    <property type="project" value="TreeGrafter"/>
</dbReference>
<dbReference type="SMART" id="SM00271">
    <property type="entry name" value="DnaJ"/>
    <property type="match status" value="1"/>
</dbReference>
<dbReference type="Pfam" id="PF00226">
    <property type="entry name" value="DnaJ"/>
    <property type="match status" value="1"/>
</dbReference>
<sequence>MTKTAPSAPPDYYETLGVSSSATSEEISIAFRLLAKKLHPDHSPNDIQATEAFKAISRAHATLSRPRARAAYDARRAEKPNPHFAPRVQPKSSPSPPITFITGTAMVLPTTRRAKIALASGIACIGGGLAIVPIIFGLEPVADSFGRDFTLWFVVAKLIIGGGIFAGLGWWRLRNLAGLAARPGDTGGR</sequence>
<dbReference type="GO" id="GO:0005737">
    <property type="term" value="C:cytoplasm"/>
    <property type="evidence" value="ECO:0007669"/>
    <property type="project" value="TreeGrafter"/>
</dbReference>
<evidence type="ECO:0000313" key="4">
    <source>
        <dbReference type="EMBL" id="CAB4727566.1"/>
    </source>
</evidence>
<reference evidence="5" key="1">
    <citation type="submission" date="2020-05" db="EMBL/GenBank/DDBJ databases">
        <authorList>
            <person name="Chiriac C."/>
            <person name="Salcher M."/>
            <person name="Ghai R."/>
            <person name="Kavagutti S V."/>
        </authorList>
    </citation>
    <scope>NUCLEOTIDE SEQUENCE</scope>
</reference>
<dbReference type="AlphaFoldDB" id="A0A6J7HAB7"/>
<dbReference type="InterPro" id="IPR001623">
    <property type="entry name" value="DnaJ_domain"/>
</dbReference>
<dbReference type="CDD" id="cd06257">
    <property type="entry name" value="DnaJ"/>
    <property type="match status" value="1"/>
</dbReference>
<dbReference type="EMBL" id="CAFBPQ010000048">
    <property type="protein sequence ID" value="CAB5029973.1"/>
    <property type="molecule type" value="Genomic_DNA"/>
</dbReference>
<proteinExistence type="predicted"/>
<evidence type="ECO:0000256" key="1">
    <source>
        <dbReference type="SAM" id="MobiDB-lite"/>
    </source>
</evidence>
<organism evidence="5">
    <name type="scientific">freshwater metagenome</name>
    <dbReference type="NCBI Taxonomy" id="449393"/>
    <lineage>
        <taxon>unclassified sequences</taxon>
        <taxon>metagenomes</taxon>
        <taxon>ecological metagenomes</taxon>
    </lineage>
</organism>
<feature type="region of interest" description="Disordered" evidence="1">
    <location>
        <begin position="1"/>
        <end position="21"/>
    </location>
</feature>